<dbReference type="Proteomes" id="UP001152797">
    <property type="component" value="Unassembled WGS sequence"/>
</dbReference>
<reference evidence="6" key="1">
    <citation type="submission" date="2022-10" db="EMBL/GenBank/DDBJ databases">
        <authorList>
            <person name="Chen Y."/>
            <person name="Dougan E. K."/>
            <person name="Chan C."/>
            <person name="Rhodes N."/>
            <person name="Thang M."/>
        </authorList>
    </citation>
    <scope>NUCLEOTIDE SEQUENCE</scope>
</reference>
<keyword evidence="2" id="KW-0012">Acyltransferase</keyword>
<dbReference type="Gene3D" id="3.40.50.150">
    <property type="entry name" value="Vaccinia Virus protein VP39"/>
    <property type="match status" value="1"/>
</dbReference>
<name>A0A9P1DY89_9DINO</name>
<evidence type="ECO:0000259" key="5">
    <source>
        <dbReference type="SMART" id="SM00563"/>
    </source>
</evidence>
<gene>
    <name evidence="6" type="ORF">C1SCF055_LOCUS41940</name>
</gene>
<feature type="transmembrane region" description="Helical" evidence="4">
    <location>
        <begin position="43"/>
        <end position="63"/>
    </location>
</feature>
<keyword evidence="8" id="KW-1185">Reference proteome</keyword>
<accession>A0A9P1DY89</accession>
<keyword evidence="4" id="KW-0812">Transmembrane</keyword>
<evidence type="ECO:0000256" key="1">
    <source>
        <dbReference type="ARBA" id="ARBA00022679"/>
    </source>
</evidence>
<keyword evidence="1" id="KW-0808">Transferase</keyword>
<protein>
    <recommendedName>
        <fullName evidence="5">Phospholipid/glycerol acyltransferase domain-containing protein</fullName>
    </recommendedName>
</protein>
<keyword evidence="4" id="KW-0472">Membrane</keyword>
<dbReference type="GO" id="GO:0006654">
    <property type="term" value="P:phosphatidic acid biosynthetic process"/>
    <property type="evidence" value="ECO:0007669"/>
    <property type="project" value="TreeGrafter"/>
</dbReference>
<feature type="transmembrane region" description="Helical" evidence="4">
    <location>
        <begin position="135"/>
        <end position="154"/>
    </location>
</feature>
<dbReference type="EMBL" id="CAMXCT030006627">
    <property type="protein sequence ID" value="CAL4804595.1"/>
    <property type="molecule type" value="Genomic_DNA"/>
</dbReference>
<proteinExistence type="predicted"/>
<evidence type="ECO:0000256" key="4">
    <source>
        <dbReference type="SAM" id="Phobius"/>
    </source>
</evidence>
<feature type="transmembrane region" description="Helical" evidence="4">
    <location>
        <begin position="105"/>
        <end position="123"/>
    </location>
</feature>
<feature type="transmembrane region" description="Helical" evidence="4">
    <location>
        <begin position="12"/>
        <end position="31"/>
    </location>
</feature>
<feature type="compositionally biased region" description="Basic and acidic residues" evidence="3">
    <location>
        <begin position="333"/>
        <end position="351"/>
    </location>
</feature>
<evidence type="ECO:0000313" key="8">
    <source>
        <dbReference type="Proteomes" id="UP001152797"/>
    </source>
</evidence>
<dbReference type="OrthoDB" id="431951at2759"/>
<feature type="region of interest" description="Disordered" evidence="3">
    <location>
        <begin position="325"/>
        <end position="472"/>
    </location>
</feature>
<evidence type="ECO:0000313" key="7">
    <source>
        <dbReference type="EMBL" id="CAL4804595.1"/>
    </source>
</evidence>
<evidence type="ECO:0000256" key="3">
    <source>
        <dbReference type="SAM" id="MobiDB-lite"/>
    </source>
</evidence>
<dbReference type="SMART" id="SM00563">
    <property type="entry name" value="PlsC"/>
    <property type="match status" value="1"/>
</dbReference>
<dbReference type="Pfam" id="PF01553">
    <property type="entry name" value="Acyltransferase"/>
    <property type="match status" value="1"/>
</dbReference>
<feature type="compositionally biased region" description="Basic residues" evidence="3">
    <location>
        <begin position="727"/>
        <end position="736"/>
    </location>
</feature>
<dbReference type="EMBL" id="CAMXCT010006627">
    <property type="protein sequence ID" value="CAI4017283.1"/>
    <property type="molecule type" value="Genomic_DNA"/>
</dbReference>
<dbReference type="CDD" id="cd07989">
    <property type="entry name" value="LPLAT_AGPAT-like"/>
    <property type="match status" value="1"/>
</dbReference>
<feature type="compositionally biased region" description="Basic and acidic residues" evidence="3">
    <location>
        <begin position="710"/>
        <end position="726"/>
    </location>
</feature>
<dbReference type="InterPro" id="IPR002123">
    <property type="entry name" value="Plipid/glycerol_acylTrfase"/>
</dbReference>
<evidence type="ECO:0000313" key="6">
    <source>
        <dbReference type="EMBL" id="CAI4017283.1"/>
    </source>
</evidence>
<feature type="compositionally biased region" description="Low complexity" evidence="3">
    <location>
        <begin position="781"/>
        <end position="799"/>
    </location>
</feature>
<dbReference type="InterPro" id="IPR029063">
    <property type="entry name" value="SAM-dependent_MTases_sf"/>
</dbReference>
<dbReference type="GO" id="GO:0005783">
    <property type="term" value="C:endoplasmic reticulum"/>
    <property type="evidence" value="ECO:0007669"/>
    <property type="project" value="TreeGrafter"/>
</dbReference>
<feature type="compositionally biased region" description="Basic and acidic residues" evidence="3">
    <location>
        <begin position="645"/>
        <end position="657"/>
    </location>
</feature>
<feature type="compositionally biased region" description="Basic residues" evidence="3">
    <location>
        <begin position="758"/>
        <end position="778"/>
    </location>
</feature>
<dbReference type="PANTHER" id="PTHR10434">
    <property type="entry name" value="1-ACYL-SN-GLYCEROL-3-PHOSPHATE ACYLTRANSFERASE"/>
    <property type="match status" value="1"/>
</dbReference>
<feature type="region of interest" description="Disordered" evidence="3">
    <location>
        <begin position="987"/>
        <end position="1010"/>
    </location>
</feature>
<dbReference type="SUPFAM" id="SSF69593">
    <property type="entry name" value="Glycerol-3-phosphate (1)-acyltransferase"/>
    <property type="match status" value="1"/>
</dbReference>
<dbReference type="GO" id="GO:0003841">
    <property type="term" value="F:1-acylglycerol-3-phosphate O-acyltransferase activity"/>
    <property type="evidence" value="ECO:0007669"/>
    <property type="project" value="TreeGrafter"/>
</dbReference>
<feature type="compositionally biased region" description="Acidic residues" evidence="3">
    <location>
        <begin position="393"/>
        <end position="402"/>
    </location>
</feature>
<reference evidence="7 8" key="2">
    <citation type="submission" date="2024-05" db="EMBL/GenBank/DDBJ databases">
        <authorList>
            <person name="Chen Y."/>
            <person name="Shah S."/>
            <person name="Dougan E. K."/>
            <person name="Thang M."/>
            <person name="Chan C."/>
        </authorList>
    </citation>
    <scope>NUCLEOTIDE SEQUENCE [LARGE SCALE GENOMIC DNA]</scope>
</reference>
<keyword evidence="4" id="KW-1133">Transmembrane helix</keyword>
<dbReference type="PANTHER" id="PTHR10434:SF48">
    <property type="entry name" value="PUTATIVE-RELATED"/>
    <property type="match status" value="1"/>
</dbReference>
<feature type="domain" description="Phospholipid/glycerol acyltransferase" evidence="5">
    <location>
        <begin position="99"/>
        <end position="227"/>
    </location>
</feature>
<organism evidence="6">
    <name type="scientific">Cladocopium goreaui</name>
    <dbReference type="NCBI Taxonomy" id="2562237"/>
    <lineage>
        <taxon>Eukaryota</taxon>
        <taxon>Sar</taxon>
        <taxon>Alveolata</taxon>
        <taxon>Dinophyceae</taxon>
        <taxon>Suessiales</taxon>
        <taxon>Symbiodiniaceae</taxon>
        <taxon>Cladocopium</taxon>
    </lineage>
</organism>
<evidence type="ECO:0000256" key="2">
    <source>
        <dbReference type="ARBA" id="ARBA00023315"/>
    </source>
</evidence>
<feature type="region of interest" description="Disordered" evidence="3">
    <location>
        <begin position="627"/>
        <end position="806"/>
    </location>
</feature>
<feature type="compositionally biased region" description="Basic and acidic residues" evidence="3">
    <location>
        <begin position="363"/>
        <end position="386"/>
    </location>
</feature>
<feature type="compositionally biased region" description="Basic and acidic residues" evidence="3">
    <location>
        <begin position="403"/>
        <end position="424"/>
    </location>
</feature>
<comment type="caution">
    <text evidence="6">The sequence shown here is derived from an EMBL/GenBank/DDBJ whole genome shotgun (WGS) entry which is preliminary data.</text>
</comment>
<sequence length="1759" mass="194838">MGAMLGSLCMGAYGLVLAVNMLWAAGLMKLLSVFPMERRRYEGICLTLTQVCWTIALFFAPWIGTEYDAATASEWKAMLKKMEEVDAKVAAGEDTHRPMMILGNHASFLDVILAVVAMPNAVLRRCRTYMDSHLFNLPVLATICRAVGHFPVYFTSAKNGVFAVDKERNEKVDQKVDQFLKEGGWLCFYPEGQRNKAPDELLPFRYGGMKKALEFDARLMSLMVHGVQAVWPHKAQMGGYPGTVRISSKQLAPDGVKALLKELRASNDCPQEEKDAEVAQGLFKRRWVHPGIRAVAEESALSSARFIKALANLDTNLPGPVAERQELLLTPKAKVEKPQRSRSPRRDERPPIQRSATTYRTSSPREDKEGDRHRGREREPEHREPSEGSYSEESGEEEEPREEEPVVKRAEEARTERRRSEKPPEPPYPPRARVRATSLREDRWPCGLAVTMPTGVGSPEEVEESPPGREGEMFGAPASPEEIMASLRERPAPTAPVEYNVEEAAFWQSRHVPPGSVIEFSSPTSGAAVPPVVAVLVFESNSLETGMWLKVKVMGSSDRDEKKEAERYFKNFRREIHICNLASGDCPLIDTDAMHLKQFKWYPPGDYDAAWLTHQARKAIAEGKKMEMEAAAKEGRRRLSPPRDGPGHGESLVEKRLGALRSPRPGRVTFAADAAPPNTRRPDVALPSPRDGRGGLAPVLSSRALAVRSQVKEEAEVISDGSDKDGSKRRKKKRKSKDMAAVLLKAASSRTSTAGNKEKKRRSKSRSRSKKRKKKRHQKSSDSGSRSRSSSRSSTSDESLMAPLKRRSLKEPGSVFRMLEDSAIERLSADGIMDEDHLTAGQPGQRPKLLTYFQLVLKPNLDARGRDCRELAVLARALDLLRDGRLGELADVLAGRMMAIDASTKQGWQTARHLEVYNDEQDNVAPPHVLLSAQKHARLVEKAGGKGSWPRTQTWGSYDWSYDQRPKGLATPASTILTSAFVPVEGQEESLLPSAPGRPAQGGDGNTLTSSTASLAPAFMPFEGQSFLNSESTAGGEACFSAVDDAGLGRAPRSYMELLGALTTSCSLAELGMRLAWGYSKNLVTLGNSRAGPTRATVREKGGLFPLPVLIPSGLEWDAAGLKCSERSGLSVQCWTAVACEAINALYGLPNVGKTRVPTKIHRAVLAGLEDKVRRFLHGESVPDFNFFDAVKDLKEKRLSYTGEEIQPPHPLSAAQIIKGLPPVGHGGAIPVTPFLKGRTRFLMEHPEESLLPECDRGTAPVASADSPQRAWWQVYLDNFMSGEVDRGGEPGISIQLQDAAMRAWSTSGVLTAEDKQVLGSREATELGVRFSDLTSHYDGEVTCSDASETGGAFFSPFCKVKFCVENVASMDESARKAISDELEVCPIKLDPSDILPFSRPRFAWTSEPLYEMQGIRLVKEKGYIRAYMEGDTVANSQWIRPGWSWTAPPGTCFPTFMKAIRRRRPPPQPAGLSRTDEATRNRWQQHEFRYPPYQYRECFLLSSPGHPPRVLDSSERELLLGFGPGHTATCMSASEMKRSLTDYEDIRCSLNGDSFSILSFAVIASSFSAEFVPRLSPNKIVKRLGLAPGASIHPCTEVPMSRWLSYGGDPELQHPLEELVRHLGLTINHTGADVRICTGEVLTHKAQSHASARAWWWQWKHLFKIKWLFKSHINYLEMKMILHTLLWKSRSISKINCRWLHLEDSMVCLYILSKGRTSSHLLQPLCNQIGAVQLAMGSVLLHSHVSSSENPTDAASRD</sequence>
<dbReference type="EMBL" id="CAMXCT020006627">
    <property type="protein sequence ID" value="CAL1170658.1"/>
    <property type="molecule type" value="Genomic_DNA"/>
</dbReference>